<evidence type="ECO:0000313" key="2">
    <source>
        <dbReference type="Proteomes" id="UP001150942"/>
    </source>
</evidence>
<dbReference type="Proteomes" id="UP001150942">
    <property type="component" value="Unassembled WGS sequence"/>
</dbReference>
<sequence length="70" mass="7659">FSAFRPWGECAILPPPLISLLPLSSNFAVSTTFTISLLSFRLLAPLEQVPELASTVVSILPRRHSVSHTK</sequence>
<gene>
    <name evidence="1" type="ORF">N7449_011792</name>
</gene>
<reference evidence="1" key="1">
    <citation type="submission" date="2022-11" db="EMBL/GenBank/DDBJ databases">
        <authorList>
            <person name="Petersen C."/>
        </authorList>
    </citation>
    <scope>NUCLEOTIDE SEQUENCE</scope>
    <source>
        <strain evidence="1">IBT 20477</strain>
    </source>
</reference>
<feature type="non-terminal residue" evidence="1">
    <location>
        <position position="1"/>
    </location>
</feature>
<accession>A0A9W9LXW1</accession>
<comment type="caution">
    <text evidence="1">The sequence shown here is derived from an EMBL/GenBank/DDBJ whole genome shotgun (WGS) entry which is preliminary data.</text>
</comment>
<dbReference type="EMBL" id="JAPQKQ010000009">
    <property type="protein sequence ID" value="KAJ5181645.1"/>
    <property type="molecule type" value="Genomic_DNA"/>
</dbReference>
<protein>
    <submittedName>
        <fullName evidence="1">Uncharacterized protein</fullName>
    </submittedName>
</protein>
<organism evidence="1 2">
    <name type="scientific">Penicillium cf. viridicatum</name>
    <dbReference type="NCBI Taxonomy" id="2972119"/>
    <lineage>
        <taxon>Eukaryota</taxon>
        <taxon>Fungi</taxon>
        <taxon>Dikarya</taxon>
        <taxon>Ascomycota</taxon>
        <taxon>Pezizomycotina</taxon>
        <taxon>Eurotiomycetes</taxon>
        <taxon>Eurotiomycetidae</taxon>
        <taxon>Eurotiales</taxon>
        <taxon>Aspergillaceae</taxon>
        <taxon>Penicillium</taxon>
    </lineage>
</organism>
<name>A0A9W9LXW1_9EURO</name>
<proteinExistence type="predicted"/>
<evidence type="ECO:0000313" key="1">
    <source>
        <dbReference type="EMBL" id="KAJ5181645.1"/>
    </source>
</evidence>
<dbReference type="AlphaFoldDB" id="A0A9W9LXW1"/>
<reference evidence="1" key="2">
    <citation type="journal article" date="2023" name="IMA Fungus">
        <title>Comparative genomic study of the Penicillium genus elucidates a diverse pangenome and 15 lateral gene transfer events.</title>
        <authorList>
            <person name="Petersen C."/>
            <person name="Sorensen T."/>
            <person name="Nielsen M.R."/>
            <person name="Sondergaard T.E."/>
            <person name="Sorensen J.L."/>
            <person name="Fitzpatrick D.A."/>
            <person name="Frisvad J.C."/>
            <person name="Nielsen K.L."/>
        </authorList>
    </citation>
    <scope>NUCLEOTIDE SEQUENCE</scope>
    <source>
        <strain evidence="1">IBT 20477</strain>
    </source>
</reference>
<keyword evidence="2" id="KW-1185">Reference proteome</keyword>
<dbReference type="OrthoDB" id="10511524at2759"/>